<keyword evidence="6" id="KW-0378">Hydrolase</keyword>
<keyword evidence="20" id="KW-1185">Reference proteome</keyword>
<evidence type="ECO:0000256" key="12">
    <source>
        <dbReference type="ARBA" id="ARBA00044478"/>
    </source>
</evidence>
<comment type="cofactor">
    <cofactor evidence="1 18">
        <name>Mg(2+)</name>
        <dbReference type="ChEBI" id="CHEBI:18420"/>
    </cofactor>
</comment>
<keyword evidence="7 18" id="KW-0460">Magnesium</keyword>
<dbReference type="OrthoDB" id="411145at2759"/>
<accession>A0A1Y3AUS5</accession>
<evidence type="ECO:0000256" key="2">
    <source>
        <dbReference type="ARBA" id="ARBA00009759"/>
    </source>
</evidence>
<dbReference type="CDD" id="cd01640">
    <property type="entry name" value="IPPase"/>
    <property type="match status" value="1"/>
</dbReference>
<gene>
    <name evidence="19" type="ORF">BLA29_003264</name>
</gene>
<feature type="binding site" evidence="18">
    <location>
        <position position="245"/>
    </location>
    <ligand>
        <name>Mg(2+)</name>
        <dbReference type="ChEBI" id="CHEBI:18420"/>
        <label>1</label>
        <note>catalytic</note>
    </ligand>
</feature>
<name>A0A1Y3AUS5_EURMA</name>
<evidence type="ECO:0000256" key="9">
    <source>
        <dbReference type="ARBA" id="ARBA00041815"/>
    </source>
</evidence>
<dbReference type="InterPro" id="IPR020550">
    <property type="entry name" value="Inositol_monophosphatase_CS"/>
</dbReference>
<evidence type="ECO:0000256" key="6">
    <source>
        <dbReference type="ARBA" id="ARBA00022801"/>
    </source>
</evidence>
<organism evidence="19 20">
    <name type="scientific">Euroglyphus maynei</name>
    <name type="common">Mayne's house dust mite</name>
    <dbReference type="NCBI Taxonomy" id="6958"/>
    <lineage>
        <taxon>Eukaryota</taxon>
        <taxon>Metazoa</taxon>
        <taxon>Ecdysozoa</taxon>
        <taxon>Arthropoda</taxon>
        <taxon>Chelicerata</taxon>
        <taxon>Arachnida</taxon>
        <taxon>Acari</taxon>
        <taxon>Acariformes</taxon>
        <taxon>Sarcoptiformes</taxon>
        <taxon>Astigmata</taxon>
        <taxon>Psoroptidia</taxon>
        <taxon>Analgoidea</taxon>
        <taxon>Pyroglyphidae</taxon>
        <taxon>Pyroglyphinae</taxon>
        <taxon>Euroglyphus</taxon>
    </lineage>
</organism>
<dbReference type="FunFam" id="3.40.190.80:FF:000006">
    <property type="entry name" value="Bisphosphate nucleotidase 1"/>
    <property type="match status" value="1"/>
</dbReference>
<comment type="caution">
    <text evidence="19">The sequence shown here is derived from an EMBL/GenBank/DDBJ whole genome shotgun (WGS) entry which is preliminary data.</text>
</comment>
<dbReference type="InterPro" id="IPR000760">
    <property type="entry name" value="Inositol_monophosphatase-like"/>
</dbReference>
<evidence type="ECO:0000256" key="4">
    <source>
        <dbReference type="ARBA" id="ARBA00022671"/>
    </source>
</evidence>
<dbReference type="PANTHER" id="PTHR43028">
    <property type="entry name" value="3'(2'),5'-BISPHOSPHATE NUCLEOTIDASE 1"/>
    <property type="match status" value="1"/>
</dbReference>
<dbReference type="PANTHER" id="PTHR43028:SF5">
    <property type="entry name" value="3'(2'),5'-BISPHOSPHATE NUCLEOTIDASE 1"/>
    <property type="match status" value="1"/>
</dbReference>
<evidence type="ECO:0000256" key="13">
    <source>
        <dbReference type="ARBA" id="ARBA00044479"/>
    </source>
</evidence>
<dbReference type="SUPFAM" id="SSF56655">
    <property type="entry name" value="Carbohydrate phosphatase"/>
    <property type="match status" value="1"/>
</dbReference>
<feature type="binding site" evidence="18">
    <location>
        <position position="73"/>
    </location>
    <ligand>
        <name>Mg(2+)</name>
        <dbReference type="ChEBI" id="CHEBI:18420"/>
        <label>1</label>
        <note>catalytic</note>
    </ligand>
</feature>
<evidence type="ECO:0000256" key="11">
    <source>
        <dbReference type="ARBA" id="ARBA00044466"/>
    </source>
</evidence>
<dbReference type="PROSITE" id="PS00629">
    <property type="entry name" value="IMP_1"/>
    <property type="match status" value="1"/>
</dbReference>
<feature type="binding site" evidence="18">
    <location>
        <position position="121"/>
    </location>
    <ligand>
        <name>Mg(2+)</name>
        <dbReference type="ChEBI" id="CHEBI:18420"/>
        <label>1</label>
        <note>catalytic</note>
    </ligand>
</feature>
<dbReference type="GO" id="GO:0046872">
    <property type="term" value="F:metal ion binding"/>
    <property type="evidence" value="ECO:0007669"/>
    <property type="project" value="UniProtKB-KW"/>
</dbReference>
<evidence type="ECO:0000256" key="5">
    <source>
        <dbReference type="ARBA" id="ARBA00022723"/>
    </source>
</evidence>
<dbReference type="GO" id="GO:0004441">
    <property type="term" value="F:inositol-1,4-bisphosphate 1-phosphatase activity"/>
    <property type="evidence" value="ECO:0007669"/>
    <property type="project" value="UniProtKB-EC"/>
</dbReference>
<keyword evidence="5 18" id="KW-0479">Metal-binding</keyword>
<comment type="catalytic activity">
    <reaction evidence="11">
        <text>adenosine 2',5'-bisphosphate + H2O = AMP + phosphate</text>
        <dbReference type="Rhea" id="RHEA:77643"/>
        <dbReference type="ChEBI" id="CHEBI:15377"/>
        <dbReference type="ChEBI" id="CHEBI:43474"/>
        <dbReference type="ChEBI" id="CHEBI:194156"/>
        <dbReference type="ChEBI" id="CHEBI:456215"/>
        <dbReference type="EC" id="3.1.3.7"/>
    </reaction>
    <physiologicalReaction direction="left-to-right" evidence="11">
        <dbReference type="Rhea" id="RHEA:77644"/>
    </physiologicalReaction>
</comment>
<dbReference type="FunFam" id="3.30.540.10:FF:000023">
    <property type="entry name" value="Protein CBR-TAG-231"/>
    <property type="match status" value="1"/>
</dbReference>
<dbReference type="PROSITE" id="PS00630">
    <property type="entry name" value="IMP_2"/>
    <property type="match status" value="1"/>
</dbReference>
<feature type="binding site" evidence="18">
    <location>
        <position position="120"/>
    </location>
    <ligand>
        <name>Mg(2+)</name>
        <dbReference type="ChEBI" id="CHEBI:18420"/>
        <label>1</label>
        <note>catalytic</note>
    </ligand>
</feature>
<comment type="catalytic activity">
    <reaction evidence="14">
        <text>3'-phosphoadenylyl sulfate + H2O = adenosine 5'-phosphosulfate + phosphate</text>
        <dbReference type="Rhea" id="RHEA:77639"/>
        <dbReference type="ChEBI" id="CHEBI:15377"/>
        <dbReference type="ChEBI" id="CHEBI:43474"/>
        <dbReference type="ChEBI" id="CHEBI:58243"/>
        <dbReference type="ChEBI" id="CHEBI:58339"/>
        <dbReference type="EC" id="3.1.3.7"/>
    </reaction>
    <physiologicalReaction direction="left-to-right" evidence="14">
        <dbReference type="Rhea" id="RHEA:77640"/>
    </physiologicalReaction>
</comment>
<evidence type="ECO:0000256" key="15">
    <source>
        <dbReference type="ARBA" id="ARBA00044519"/>
    </source>
</evidence>
<sequence length="317" mass="35034">MHKNLSLIMRILSSSVCISEKAGSIIREIIRKGNLNIIDKGFNELQTEADRSSEKCIVKSLENKFPKLTVIGEEDLGVNYEVPVDWIVTKQDETVLVHDCPSEFQNLKEEDDVVVWVDPLDGTSEFTQGLHDHVTILIGLSVNGKAVGGVIHQPFFNFNEPQPGRTIWGLIGLGAFGMQQKMPPPNKMIVTTTRSHSNETINKAVEAFAPDSVVRVGGAGNKVLQVLEGNAHAYVFASAGCKKWDTCAPEAILHSFGGRLTDCLGNNLTYKRNENFTNELGVLASYSRDEHEKYCSVIPTEIKGQILEKAKSLFKCF</sequence>
<dbReference type="InterPro" id="IPR020583">
    <property type="entry name" value="Inositol_monoP_metal-BS"/>
</dbReference>
<comment type="catalytic activity">
    <reaction evidence="10">
        <text>1D-myo-inositol 1,3,4-trisphosphate + H2O = 1D-myo-inositol 3,4-bisphosphate + phosphate</text>
        <dbReference type="Rhea" id="RHEA:70319"/>
        <dbReference type="ChEBI" id="CHEBI:15377"/>
        <dbReference type="ChEBI" id="CHEBI:43474"/>
        <dbReference type="ChEBI" id="CHEBI:58414"/>
        <dbReference type="ChEBI" id="CHEBI:83241"/>
    </reaction>
    <physiologicalReaction direction="left-to-right" evidence="10">
        <dbReference type="Rhea" id="RHEA:70320"/>
    </physiologicalReaction>
</comment>
<dbReference type="EC" id="3.1.3.7" evidence="3"/>
<evidence type="ECO:0000313" key="20">
    <source>
        <dbReference type="Proteomes" id="UP000194236"/>
    </source>
</evidence>
<evidence type="ECO:0000256" key="8">
    <source>
        <dbReference type="ARBA" id="ARBA00040342"/>
    </source>
</evidence>
<evidence type="ECO:0000256" key="3">
    <source>
        <dbReference type="ARBA" id="ARBA00012633"/>
    </source>
</evidence>
<evidence type="ECO:0000256" key="16">
    <source>
        <dbReference type="ARBA" id="ARBA00044544"/>
    </source>
</evidence>
<dbReference type="EMBL" id="MUJZ01059418">
    <property type="protein sequence ID" value="OTF71757.1"/>
    <property type="molecule type" value="Genomic_DNA"/>
</dbReference>
<dbReference type="Gene3D" id="3.40.190.80">
    <property type="match status" value="1"/>
</dbReference>
<evidence type="ECO:0000256" key="17">
    <source>
        <dbReference type="ARBA" id="ARBA00044554"/>
    </source>
</evidence>
<comment type="catalytic activity">
    <reaction evidence="12">
        <text>1D-myo-inositol 1,4-bisphosphate + H2O = 1D-myo-inositol 4-phosphate + phosphate</text>
        <dbReference type="Rhea" id="RHEA:15553"/>
        <dbReference type="ChEBI" id="CHEBI:15377"/>
        <dbReference type="ChEBI" id="CHEBI:43474"/>
        <dbReference type="ChEBI" id="CHEBI:58282"/>
        <dbReference type="ChEBI" id="CHEBI:58469"/>
        <dbReference type="EC" id="3.1.3.57"/>
    </reaction>
    <physiologicalReaction direction="left-to-right" evidence="12">
        <dbReference type="Rhea" id="RHEA:15554"/>
    </physiologicalReaction>
</comment>
<feature type="binding site" evidence="18">
    <location>
        <position position="118"/>
    </location>
    <ligand>
        <name>Mg(2+)</name>
        <dbReference type="ChEBI" id="CHEBI:18420"/>
        <label>1</label>
        <note>catalytic</note>
    </ligand>
</feature>
<comment type="catalytic activity">
    <reaction evidence="13">
        <text>adenosine 3',5'-bisphosphate + H2O = AMP + phosphate</text>
        <dbReference type="Rhea" id="RHEA:10040"/>
        <dbReference type="ChEBI" id="CHEBI:15377"/>
        <dbReference type="ChEBI" id="CHEBI:43474"/>
        <dbReference type="ChEBI" id="CHEBI:58343"/>
        <dbReference type="ChEBI" id="CHEBI:456215"/>
        <dbReference type="EC" id="3.1.3.7"/>
    </reaction>
    <physiologicalReaction direction="left-to-right" evidence="13">
        <dbReference type="Rhea" id="RHEA:10041"/>
    </physiologicalReaction>
</comment>
<evidence type="ECO:0000256" key="7">
    <source>
        <dbReference type="ARBA" id="ARBA00022842"/>
    </source>
</evidence>
<keyword evidence="4" id="KW-0452">Lithium</keyword>
<dbReference type="GO" id="GO:0008441">
    <property type="term" value="F:3'(2'),5'-bisphosphate nucleotidase activity"/>
    <property type="evidence" value="ECO:0007669"/>
    <property type="project" value="UniProtKB-EC"/>
</dbReference>
<dbReference type="GO" id="GO:0046854">
    <property type="term" value="P:phosphatidylinositol phosphate biosynthetic process"/>
    <property type="evidence" value="ECO:0007669"/>
    <property type="project" value="InterPro"/>
</dbReference>
<evidence type="ECO:0000313" key="19">
    <source>
        <dbReference type="EMBL" id="OTF71757.1"/>
    </source>
</evidence>
<protein>
    <recommendedName>
        <fullName evidence="8">3'(2'),5'-bisphosphate nucleotidase 1</fullName>
        <ecNumber evidence="15">3.1.3.57</ecNumber>
        <ecNumber evidence="3">3.1.3.7</ecNumber>
    </recommendedName>
    <alternativeName>
        <fullName evidence="16">3'-phosphoadenosine 5'-phosphate phosphatase</fullName>
    </alternativeName>
    <alternativeName>
        <fullName evidence="9">Bisphosphate 3'-nucleotidase 1</fullName>
    </alternativeName>
    <alternativeName>
        <fullName evidence="17">Inositol-polyphosphate 1-phosphatase</fullName>
    </alternativeName>
</protein>
<proteinExistence type="inferred from homology"/>
<evidence type="ECO:0000256" key="10">
    <source>
        <dbReference type="ARBA" id="ARBA00044465"/>
    </source>
</evidence>
<comment type="similarity">
    <text evidence="2">Belongs to the inositol monophosphatase superfamily.</text>
</comment>
<dbReference type="Proteomes" id="UP000194236">
    <property type="component" value="Unassembled WGS sequence"/>
</dbReference>
<evidence type="ECO:0000256" key="14">
    <source>
        <dbReference type="ARBA" id="ARBA00044484"/>
    </source>
</evidence>
<dbReference type="Pfam" id="PF00459">
    <property type="entry name" value="Inositol_P"/>
    <property type="match status" value="1"/>
</dbReference>
<dbReference type="EC" id="3.1.3.57" evidence="15"/>
<evidence type="ECO:0000256" key="1">
    <source>
        <dbReference type="ARBA" id="ARBA00001946"/>
    </source>
</evidence>
<reference evidence="19 20" key="1">
    <citation type="submission" date="2017-03" db="EMBL/GenBank/DDBJ databases">
        <title>Genome Survey of Euroglyphus maynei.</title>
        <authorList>
            <person name="Arlian L.G."/>
            <person name="Morgan M.S."/>
            <person name="Rider S.D."/>
        </authorList>
    </citation>
    <scope>NUCLEOTIDE SEQUENCE [LARGE SCALE GENOMIC DNA]</scope>
    <source>
        <strain evidence="19">Arlian Lab</strain>
        <tissue evidence="19">Whole body</tissue>
    </source>
</reference>
<dbReference type="InterPro" id="IPR050725">
    <property type="entry name" value="CysQ/Inositol_MonoPase"/>
</dbReference>
<dbReference type="Gene3D" id="3.30.540.10">
    <property type="entry name" value="Fructose-1,6-Bisphosphatase, subunit A, domain 1"/>
    <property type="match status" value="1"/>
</dbReference>
<dbReference type="AlphaFoldDB" id="A0A1Y3AUS5"/>
<evidence type="ECO:0000256" key="18">
    <source>
        <dbReference type="PIRSR" id="PIRSR600760-2"/>
    </source>
</evidence>